<dbReference type="SMART" id="SM00545">
    <property type="entry name" value="JmjN"/>
    <property type="match status" value="1"/>
</dbReference>
<evidence type="ECO:0000313" key="3">
    <source>
        <dbReference type="EMBL" id="VEL35882.1"/>
    </source>
</evidence>
<dbReference type="AlphaFoldDB" id="A0A3S5AZ61"/>
<name>A0A3S5AZ61_9PLAT</name>
<dbReference type="GO" id="GO:0010468">
    <property type="term" value="P:regulation of gene expression"/>
    <property type="evidence" value="ECO:0007669"/>
    <property type="project" value="TreeGrafter"/>
</dbReference>
<evidence type="ECO:0000259" key="2">
    <source>
        <dbReference type="PROSITE" id="PS51184"/>
    </source>
</evidence>
<dbReference type="InterPro" id="IPR003347">
    <property type="entry name" value="JmjC_dom"/>
</dbReference>
<dbReference type="GO" id="GO:0051864">
    <property type="term" value="F:histone H3K36 demethylase activity"/>
    <property type="evidence" value="ECO:0007669"/>
    <property type="project" value="TreeGrafter"/>
</dbReference>
<dbReference type="Gene3D" id="2.60.120.650">
    <property type="entry name" value="Cupin"/>
    <property type="match status" value="1"/>
</dbReference>
<evidence type="ECO:0000259" key="1">
    <source>
        <dbReference type="PROSITE" id="PS51183"/>
    </source>
</evidence>
<dbReference type="EMBL" id="CAAALY010250890">
    <property type="protein sequence ID" value="VEL35882.1"/>
    <property type="molecule type" value="Genomic_DNA"/>
</dbReference>
<comment type="caution">
    <text evidence="3">The sequence shown here is derived from an EMBL/GenBank/DDBJ whole genome shotgun (WGS) entry which is preliminary data.</text>
</comment>
<organism evidence="3 4">
    <name type="scientific">Protopolystoma xenopodis</name>
    <dbReference type="NCBI Taxonomy" id="117903"/>
    <lineage>
        <taxon>Eukaryota</taxon>
        <taxon>Metazoa</taxon>
        <taxon>Spiralia</taxon>
        <taxon>Lophotrochozoa</taxon>
        <taxon>Platyhelminthes</taxon>
        <taxon>Monogenea</taxon>
        <taxon>Polyopisthocotylea</taxon>
        <taxon>Polystomatidea</taxon>
        <taxon>Polystomatidae</taxon>
        <taxon>Protopolystoma</taxon>
    </lineage>
</organism>
<dbReference type="OrthoDB" id="9547406at2759"/>
<dbReference type="InterPro" id="IPR003349">
    <property type="entry name" value="JmjN"/>
</dbReference>
<feature type="domain" description="JmjC" evidence="2">
    <location>
        <begin position="151"/>
        <end position="327"/>
    </location>
</feature>
<dbReference type="PANTHER" id="PTHR10694">
    <property type="entry name" value="LYSINE-SPECIFIC DEMETHYLASE"/>
    <property type="match status" value="1"/>
</dbReference>
<proteinExistence type="predicted"/>
<protein>
    <recommendedName>
        <fullName evidence="5">JmjC domain-containing protein</fullName>
    </recommendedName>
</protein>
<dbReference type="Pfam" id="PF02375">
    <property type="entry name" value="JmjN"/>
    <property type="match status" value="1"/>
</dbReference>
<evidence type="ECO:0008006" key="5">
    <source>
        <dbReference type="Google" id="ProtNLM"/>
    </source>
</evidence>
<dbReference type="PANTHER" id="PTHR10694:SF7">
    <property type="entry name" value="[HISTONE H3]-TRIMETHYL-L-LYSINE(9) DEMETHYLASE"/>
    <property type="match status" value="1"/>
</dbReference>
<keyword evidence="4" id="KW-1185">Reference proteome</keyword>
<dbReference type="GO" id="GO:0005634">
    <property type="term" value="C:nucleus"/>
    <property type="evidence" value="ECO:0007669"/>
    <property type="project" value="TreeGrafter"/>
</dbReference>
<dbReference type="PROSITE" id="PS51183">
    <property type="entry name" value="JMJN"/>
    <property type="match status" value="1"/>
</dbReference>
<reference evidence="3" key="1">
    <citation type="submission" date="2018-11" db="EMBL/GenBank/DDBJ databases">
        <authorList>
            <consortium name="Pathogen Informatics"/>
        </authorList>
    </citation>
    <scope>NUCLEOTIDE SEQUENCE</scope>
</reference>
<accession>A0A3S5AZ61</accession>
<dbReference type="Pfam" id="PF02373">
    <property type="entry name" value="JmjC"/>
    <property type="match status" value="1"/>
</dbReference>
<dbReference type="SUPFAM" id="SSF51197">
    <property type="entry name" value="Clavaminate synthase-like"/>
    <property type="match status" value="1"/>
</dbReference>
<feature type="domain" description="JmjN" evidence="1">
    <location>
        <begin position="22"/>
        <end position="64"/>
    </location>
</feature>
<dbReference type="GO" id="GO:0000785">
    <property type="term" value="C:chromatin"/>
    <property type="evidence" value="ECO:0007669"/>
    <property type="project" value="TreeGrafter"/>
</dbReference>
<dbReference type="Proteomes" id="UP000784294">
    <property type="component" value="Unassembled WGS sequence"/>
</dbReference>
<gene>
    <name evidence="3" type="ORF">PXEA_LOCUS29322</name>
</gene>
<sequence>MIYYLLKRLKLMTLNPTTLPEIPVYRPNWDEFTKFPSCIDLIEEMGAHHVGLCKIIPPKEWKPRKEGYDNLDTFCVEKPISQITTGSLGIYLQNIDVRKSMSLKEFKKLSFTPLYRTPSYEDWDHLEKKYWSSISFCRPLYGANISGSITDSGQETWNIQKLDSILSFVFEQENIKIKGVNTPYLYIGMWRSSFPWHVEDVELYSINYLHHGFPKHWYVIPPAYARKFEAFVRGNCLPSDILQEHFRSEFLQCRYFLRHKSVLINPLVLAKAGIPTRKITQESNEIMITFPYAYHAGFNMGFNIAESTNFASPRWIEYGKKSSPCQCWDDTVKICMDPFVKRYQSHLYDFWLRGEDPISHPLDDYLPLPSSPHFSFKSFLSNITIATSESIQVPKSRLSIDSKKARKVEISSEESSFNKSDDSEFSPIKAISDSIISPGQTFLSPTQFRYPEKAIFHSRLPSYLSKYPKFIPLWCCEKRDINTERCYNIRMSKFEPYCCICAFIWTPKFYFGECRKTGF</sequence>
<dbReference type="GO" id="GO:0032454">
    <property type="term" value="F:histone H3K9 demethylase activity"/>
    <property type="evidence" value="ECO:0007669"/>
    <property type="project" value="TreeGrafter"/>
</dbReference>
<dbReference type="SMART" id="SM00558">
    <property type="entry name" value="JmjC"/>
    <property type="match status" value="1"/>
</dbReference>
<dbReference type="PROSITE" id="PS51184">
    <property type="entry name" value="JMJC"/>
    <property type="match status" value="1"/>
</dbReference>
<evidence type="ECO:0000313" key="4">
    <source>
        <dbReference type="Proteomes" id="UP000784294"/>
    </source>
</evidence>